<evidence type="ECO:0000313" key="2">
    <source>
        <dbReference type="Proteomes" id="UP000324897"/>
    </source>
</evidence>
<name>A0A5J9UCC4_9POAL</name>
<comment type="caution">
    <text evidence="1">The sequence shown here is derived from an EMBL/GenBank/DDBJ whole genome shotgun (WGS) entry which is preliminary data.</text>
</comment>
<evidence type="ECO:0000313" key="1">
    <source>
        <dbReference type="EMBL" id="TVU20788.1"/>
    </source>
</evidence>
<dbReference type="AlphaFoldDB" id="A0A5J9UCC4"/>
<dbReference type="Proteomes" id="UP000324897">
    <property type="component" value="Unassembled WGS sequence"/>
</dbReference>
<dbReference type="Gramene" id="TVU20788">
    <property type="protein sequence ID" value="TVU20788"/>
    <property type="gene ID" value="EJB05_30384"/>
</dbReference>
<protein>
    <submittedName>
        <fullName evidence="1">Uncharacterized protein</fullName>
    </submittedName>
</protein>
<feature type="non-terminal residue" evidence="1">
    <location>
        <position position="1"/>
    </location>
</feature>
<accession>A0A5J9UCC4</accession>
<sequence length="210" mass="22157">MKEADLTPNANAKLIEDGVIPLRRAPEQANVGLKDGELHRSSSCQPHPAQRRKLHGKAWWWLSKEINDSGSNQGALEVMWQQPLVLYAAHTTSTEVSSVWGLDLLFRGAREKGGSRCRRCAAPSRRGEYGAEALEEGAGAVAPRGGYVGATIGCIGVREEVRLALADAPQVVAGLGIGAGAIQAKYGSGCGRFTAIEGRRPTVVVCSGGA</sequence>
<gene>
    <name evidence="1" type="ORF">EJB05_30384</name>
</gene>
<proteinExistence type="predicted"/>
<dbReference type="EMBL" id="RWGY01000026">
    <property type="protein sequence ID" value="TVU20788.1"/>
    <property type="molecule type" value="Genomic_DNA"/>
</dbReference>
<keyword evidence="2" id="KW-1185">Reference proteome</keyword>
<organism evidence="1 2">
    <name type="scientific">Eragrostis curvula</name>
    <name type="common">weeping love grass</name>
    <dbReference type="NCBI Taxonomy" id="38414"/>
    <lineage>
        <taxon>Eukaryota</taxon>
        <taxon>Viridiplantae</taxon>
        <taxon>Streptophyta</taxon>
        <taxon>Embryophyta</taxon>
        <taxon>Tracheophyta</taxon>
        <taxon>Spermatophyta</taxon>
        <taxon>Magnoliopsida</taxon>
        <taxon>Liliopsida</taxon>
        <taxon>Poales</taxon>
        <taxon>Poaceae</taxon>
        <taxon>PACMAD clade</taxon>
        <taxon>Chloridoideae</taxon>
        <taxon>Eragrostideae</taxon>
        <taxon>Eragrostidinae</taxon>
        <taxon>Eragrostis</taxon>
    </lineage>
</organism>
<reference evidence="1 2" key="1">
    <citation type="journal article" date="2019" name="Sci. Rep.">
        <title>A high-quality genome of Eragrostis curvula grass provides insights into Poaceae evolution and supports new strategies to enhance forage quality.</title>
        <authorList>
            <person name="Carballo J."/>
            <person name="Santos B.A.C.M."/>
            <person name="Zappacosta D."/>
            <person name="Garbus I."/>
            <person name="Selva J.P."/>
            <person name="Gallo C.A."/>
            <person name="Diaz A."/>
            <person name="Albertini E."/>
            <person name="Caccamo M."/>
            <person name="Echenique V."/>
        </authorList>
    </citation>
    <scope>NUCLEOTIDE SEQUENCE [LARGE SCALE GENOMIC DNA]</scope>
    <source>
        <strain evidence="2">cv. Victoria</strain>
        <tissue evidence="1">Leaf</tissue>
    </source>
</reference>